<keyword evidence="2" id="KW-1185">Reference proteome</keyword>
<reference evidence="1 2" key="1">
    <citation type="journal article" date="2014" name="Int. J. Syst. Evol. Microbiol.">
        <title>Complete genome sequence of Corynebacterium casei LMG S-19264T (=DSM 44701T), isolated from a smear-ripened cheese.</title>
        <authorList>
            <consortium name="US DOE Joint Genome Institute (JGI-PGF)"/>
            <person name="Walter F."/>
            <person name="Albersmeier A."/>
            <person name="Kalinowski J."/>
            <person name="Ruckert C."/>
        </authorList>
    </citation>
    <scope>NUCLEOTIDE SEQUENCE [LARGE SCALE GENOMIC DNA]</scope>
    <source>
        <strain evidence="1 2">KCTC 19473</strain>
    </source>
</reference>
<proteinExistence type="predicted"/>
<dbReference type="AlphaFoldDB" id="A0A918X6X5"/>
<evidence type="ECO:0000313" key="2">
    <source>
        <dbReference type="Proteomes" id="UP000654947"/>
    </source>
</evidence>
<dbReference type="EMBL" id="BMXL01000001">
    <property type="protein sequence ID" value="GHD14951.1"/>
    <property type="molecule type" value="Genomic_DNA"/>
</dbReference>
<organism evidence="1 2">
    <name type="scientific">Nocardiopsis kunsanensis</name>
    <dbReference type="NCBI Taxonomy" id="141693"/>
    <lineage>
        <taxon>Bacteria</taxon>
        <taxon>Bacillati</taxon>
        <taxon>Actinomycetota</taxon>
        <taxon>Actinomycetes</taxon>
        <taxon>Streptosporangiales</taxon>
        <taxon>Nocardiopsidaceae</taxon>
        <taxon>Nocardiopsis</taxon>
    </lineage>
</organism>
<comment type="caution">
    <text evidence="1">The sequence shown here is derived from an EMBL/GenBank/DDBJ whole genome shotgun (WGS) entry which is preliminary data.</text>
</comment>
<dbReference type="Proteomes" id="UP000654947">
    <property type="component" value="Unassembled WGS sequence"/>
</dbReference>
<sequence length="140" mass="15435">MEQWDTKEKIAAARERMEESHHDWRRPAAYGVGVYREGTTEFTRVNQNGNYLPAVVLARVTGHTRGTYSHPMSVGQLEAAVGELSPAEACTELAHPNLHHWREVLADVRENGGQIVAVFVGGLADPPADEHDSALRAALR</sequence>
<gene>
    <name evidence="1" type="ORF">GCM10007147_01540</name>
</gene>
<dbReference type="RefSeq" id="WP_017575367.1">
    <property type="nucleotide sequence ID" value="NZ_BMXL01000001.1"/>
</dbReference>
<accession>A0A918X6X5</accession>
<protein>
    <submittedName>
        <fullName evidence="1">Uncharacterized protein</fullName>
    </submittedName>
</protein>
<evidence type="ECO:0000313" key="1">
    <source>
        <dbReference type="EMBL" id="GHD14951.1"/>
    </source>
</evidence>
<name>A0A918X6X5_9ACTN</name>